<dbReference type="EMBL" id="FP929094">
    <property type="protein sequence ID" value="CBX92724.1"/>
    <property type="molecule type" value="Genomic_DNA"/>
</dbReference>
<sequence>MHRADDQKNPPKTFPQIRSYMMHCNFRTEIAMT</sequence>
<dbReference type="HOGENOM" id="CLU_3384914_0_0_1"/>
<accession>E4ZLP4</accession>
<dbReference type="InParanoid" id="E4ZLP4"/>
<dbReference type="Proteomes" id="UP000002668">
    <property type="component" value="Genome"/>
</dbReference>
<proteinExistence type="predicted"/>
<gene>
    <name evidence="1" type="ORF">LEMA_uP054300.1</name>
</gene>
<dbReference type="VEuPathDB" id="FungiDB:LEMA_uP054300.1"/>
<organism evidence="2">
    <name type="scientific">Leptosphaeria maculans (strain JN3 / isolate v23.1.3 / race Av1-4-5-6-7-8)</name>
    <name type="common">Blackleg fungus</name>
    <name type="synonym">Phoma lingam</name>
    <dbReference type="NCBI Taxonomy" id="985895"/>
    <lineage>
        <taxon>Eukaryota</taxon>
        <taxon>Fungi</taxon>
        <taxon>Dikarya</taxon>
        <taxon>Ascomycota</taxon>
        <taxon>Pezizomycotina</taxon>
        <taxon>Dothideomycetes</taxon>
        <taxon>Pleosporomycetidae</taxon>
        <taxon>Pleosporales</taxon>
        <taxon>Pleosporineae</taxon>
        <taxon>Leptosphaeriaceae</taxon>
        <taxon>Plenodomus</taxon>
        <taxon>Plenodomus lingam/Leptosphaeria maculans species complex</taxon>
    </lineage>
</organism>
<protein>
    <submittedName>
        <fullName evidence="1">Predicted protein</fullName>
    </submittedName>
</protein>
<reference evidence="2" key="1">
    <citation type="journal article" date="2011" name="Nat. Commun.">
        <title>Effector diversification within compartments of the Leptosphaeria maculans genome affected by Repeat-Induced Point mutations.</title>
        <authorList>
            <person name="Rouxel T."/>
            <person name="Grandaubert J."/>
            <person name="Hane J.K."/>
            <person name="Hoede C."/>
            <person name="van de Wouw A.P."/>
            <person name="Couloux A."/>
            <person name="Dominguez V."/>
            <person name="Anthouard V."/>
            <person name="Bally P."/>
            <person name="Bourras S."/>
            <person name="Cozijnsen A.J."/>
            <person name="Ciuffetti L.M."/>
            <person name="Degrave A."/>
            <person name="Dilmaghani A."/>
            <person name="Duret L."/>
            <person name="Fudal I."/>
            <person name="Goodwin S.B."/>
            <person name="Gout L."/>
            <person name="Glaser N."/>
            <person name="Linglin J."/>
            <person name="Kema G.H.J."/>
            <person name="Lapalu N."/>
            <person name="Lawrence C.B."/>
            <person name="May K."/>
            <person name="Meyer M."/>
            <person name="Ollivier B."/>
            <person name="Poulain J."/>
            <person name="Schoch C.L."/>
            <person name="Simon A."/>
            <person name="Spatafora J.W."/>
            <person name="Stachowiak A."/>
            <person name="Turgeon B.G."/>
            <person name="Tyler B.M."/>
            <person name="Vincent D."/>
            <person name="Weissenbach J."/>
            <person name="Amselem J."/>
            <person name="Quesneville H."/>
            <person name="Oliver R.P."/>
            <person name="Wincker P."/>
            <person name="Balesdent M.-H."/>
            <person name="Howlett B.J."/>
        </authorList>
    </citation>
    <scope>NUCLEOTIDE SEQUENCE [LARGE SCALE GENOMIC DNA]</scope>
    <source>
        <strain evidence="2">JN3 / isolate v23.1.3 / race Av1-4-5-6-7-8</strain>
    </source>
</reference>
<dbReference type="AlphaFoldDB" id="E4ZLP4"/>
<evidence type="ECO:0000313" key="2">
    <source>
        <dbReference type="Proteomes" id="UP000002668"/>
    </source>
</evidence>
<keyword evidence="2" id="KW-1185">Reference proteome</keyword>
<name>E4ZLP4_LEPMJ</name>
<evidence type="ECO:0000313" key="1">
    <source>
        <dbReference type="EMBL" id="CBX92724.1"/>
    </source>
</evidence>